<feature type="transmembrane region" description="Helical" evidence="2">
    <location>
        <begin position="48"/>
        <end position="69"/>
    </location>
</feature>
<evidence type="ECO:0008006" key="5">
    <source>
        <dbReference type="Google" id="ProtNLM"/>
    </source>
</evidence>
<accession>A0ABP6W225</accession>
<evidence type="ECO:0000256" key="1">
    <source>
        <dbReference type="SAM" id="MobiDB-lite"/>
    </source>
</evidence>
<comment type="caution">
    <text evidence="3">The sequence shown here is derived from an EMBL/GenBank/DDBJ whole genome shotgun (WGS) entry which is preliminary data.</text>
</comment>
<proteinExistence type="predicted"/>
<dbReference type="EMBL" id="BAABBB010000018">
    <property type="protein sequence ID" value="GAA3542953.1"/>
    <property type="molecule type" value="Genomic_DNA"/>
</dbReference>
<evidence type="ECO:0000313" key="3">
    <source>
        <dbReference type="EMBL" id="GAA3542953.1"/>
    </source>
</evidence>
<dbReference type="Proteomes" id="UP001500301">
    <property type="component" value="Unassembled WGS sequence"/>
</dbReference>
<keyword evidence="4" id="KW-1185">Reference proteome</keyword>
<keyword evidence="2" id="KW-0812">Transmembrane</keyword>
<feature type="transmembrane region" description="Helical" evidence="2">
    <location>
        <begin position="81"/>
        <end position="106"/>
    </location>
</feature>
<dbReference type="RefSeq" id="WP_218233563.1">
    <property type="nucleotide sequence ID" value="NZ_BAABBB010000018.1"/>
</dbReference>
<feature type="compositionally biased region" description="Pro residues" evidence="1">
    <location>
        <begin position="1"/>
        <end position="18"/>
    </location>
</feature>
<protein>
    <recommendedName>
        <fullName evidence="5">DUF4352 domain-containing protein</fullName>
    </recommendedName>
</protein>
<reference evidence="4" key="1">
    <citation type="journal article" date="2019" name="Int. J. Syst. Evol. Microbiol.">
        <title>The Global Catalogue of Microorganisms (GCM) 10K type strain sequencing project: providing services to taxonomists for standard genome sequencing and annotation.</title>
        <authorList>
            <consortium name="The Broad Institute Genomics Platform"/>
            <consortium name="The Broad Institute Genome Sequencing Center for Infectious Disease"/>
            <person name="Wu L."/>
            <person name="Ma J."/>
        </authorList>
    </citation>
    <scope>NUCLEOTIDE SEQUENCE [LARGE SCALE GENOMIC DNA]</scope>
    <source>
        <strain evidence="4">JCM 17460</strain>
    </source>
</reference>
<evidence type="ECO:0000313" key="4">
    <source>
        <dbReference type="Proteomes" id="UP001500301"/>
    </source>
</evidence>
<keyword evidence="2" id="KW-1133">Transmembrane helix</keyword>
<gene>
    <name evidence="3" type="ORF">GCM10022263_32640</name>
</gene>
<sequence length="253" mass="26083">MSHAPYPPPPPSPGPGFGPPAARRPANGVAVAALVVGIIALVTSPIPLVNFVGLLLALVGVCLGVVGLVRGRRTGRRTALAGWGLGLSVVAAGVAVVVGFLTLRYLGDWLDTVDPPEPSAQVGEWFTTDDGDLRIKVTTLECHAYDPEYATGPSDVECTFAFVAQNRSERAISLNDVTVKSVIDGAWDSADVSDPALGDEYQSSVVLEAGEEKSLAGDITPRTGHLDGIVFDADDASSHSAIVVDAGEASSGQ</sequence>
<organism evidence="3 4">
    <name type="scientific">Nocardioides daeguensis</name>
    <dbReference type="NCBI Taxonomy" id="908359"/>
    <lineage>
        <taxon>Bacteria</taxon>
        <taxon>Bacillati</taxon>
        <taxon>Actinomycetota</taxon>
        <taxon>Actinomycetes</taxon>
        <taxon>Propionibacteriales</taxon>
        <taxon>Nocardioidaceae</taxon>
        <taxon>Nocardioides</taxon>
    </lineage>
</organism>
<name>A0ABP6W225_9ACTN</name>
<evidence type="ECO:0000256" key="2">
    <source>
        <dbReference type="SAM" id="Phobius"/>
    </source>
</evidence>
<keyword evidence="2" id="KW-0472">Membrane</keyword>
<feature type="region of interest" description="Disordered" evidence="1">
    <location>
        <begin position="1"/>
        <end position="20"/>
    </location>
</feature>